<dbReference type="InterPro" id="IPR059179">
    <property type="entry name" value="MLKL-like_MCAfunc"/>
</dbReference>
<sequence length="184" mass="21250">MGRTTNGKKLQRADFKLERKTAKTDTALESAGLLVTTIKTVGSLANVPFLSNAAELASSILTMVQEADDGTWKKPTKGMRQLAKDLKQLLETLKMIEDYAHTKIRRNMLQRLLYHRYDIQTIRQYRTTLTHAYQTFQLRSSILLRNDVSNIDTKSDEILERLKRMEGSPWNCCLRPLRHRISQL</sequence>
<accession>A0A8H6MAK6</accession>
<evidence type="ECO:0000313" key="2">
    <source>
        <dbReference type="Proteomes" id="UP000521943"/>
    </source>
</evidence>
<dbReference type="CDD" id="cd21037">
    <property type="entry name" value="MLKL_NTD"/>
    <property type="match status" value="1"/>
</dbReference>
<protein>
    <submittedName>
        <fullName evidence="1">Uncharacterized protein</fullName>
    </submittedName>
</protein>
<evidence type="ECO:0000313" key="1">
    <source>
        <dbReference type="EMBL" id="KAF6762093.1"/>
    </source>
</evidence>
<reference evidence="1 2" key="1">
    <citation type="submission" date="2020-07" db="EMBL/GenBank/DDBJ databases">
        <title>Comparative genomics of pyrophilous fungi reveals a link between fire events and developmental genes.</title>
        <authorList>
            <consortium name="DOE Joint Genome Institute"/>
            <person name="Steindorff A.S."/>
            <person name="Carver A."/>
            <person name="Calhoun S."/>
            <person name="Stillman K."/>
            <person name="Liu H."/>
            <person name="Lipzen A."/>
            <person name="Pangilinan J."/>
            <person name="Labutti K."/>
            <person name="Bruns T.D."/>
            <person name="Grigoriev I.V."/>
        </authorList>
    </citation>
    <scope>NUCLEOTIDE SEQUENCE [LARGE SCALE GENOMIC DNA]</scope>
    <source>
        <strain evidence="1 2">CBS 144469</strain>
    </source>
</reference>
<proteinExistence type="predicted"/>
<name>A0A8H6MAK6_9AGAR</name>
<keyword evidence="2" id="KW-1185">Reference proteome</keyword>
<organism evidence="1 2">
    <name type="scientific">Ephemerocybe angulata</name>
    <dbReference type="NCBI Taxonomy" id="980116"/>
    <lineage>
        <taxon>Eukaryota</taxon>
        <taxon>Fungi</taxon>
        <taxon>Dikarya</taxon>
        <taxon>Basidiomycota</taxon>
        <taxon>Agaricomycotina</taxon>
        <taxon>Agaricomycetes</taxon>
        <taxon>Agaricomycetidae</taxon>
        <taxon>Agaricales</taxon>
        <taxon>Agaricineae</taxon>
        <taxon>Psathyrellaceae</taxon>
        <taxon>Ephemerocybe</taxon>
    </lineage>
</organism>
<dbReference type="EMBL" id="JACGCI010000008">
    <property type="protein sequence ID" value="KAF6762093.1"/>
    <property type="molecule type" value="Genomic_DNA"/>
</dbReference>
<comment type="caution">
    <text evidence="1">The sequence shown here is derived from an EMBL/GenBank/DDBJ whole genome shotgun (WGS) entry which is preliminary data.</text>
</comment>
<dbReference type="Proteomes" id="UP000521943">
    <property type="component" value="Unassembled WGS sequence"/>
</dbReference>
<gene>
    <name evidence="1" type="ORF">DFP72DRAFT_1061374</name>
</gene>
<dbReference type="AlphaFoldDB" id="A0A8H6MAK6"/>
<dbReference type="OrthoDB" id="192148at2759"/>